<dbReference type="PRINTS" id="PR00385">
    <property type="entry name" value="P450"/>
</dbReference>
<dbReference type="InterPro" id="IPR002401">
    <property type="entry name" value="Cyt_P450_E_grp-I"/>
</dbReference>
<dbReference type="PRINTS" id="PR00463">
    <property type="entry name" value="EP450I"/>
</dbReference>
<keyword evidence="3 4" id="KW-0479">Metal-binding</keyword>
<evidence type="ECO:0000256" key="1">
    <source>
        <dbReference type="ARBA" id="ARBA00001971"/>
    </source>
</evidence>
<evidence type="ECO:0000256" key="2">
    <source>
        <dbReference type="ARBA" id="ARBA00010617"/>
    </source>
</evidence>
<feature type="binding site" description="axial binding residue" evidence="3">
    <location>
        <position position="421"/>
    </location>
    <ligand>
        <name>heme</name>
        <dbReference type="ChEBI" id="CHEBI:30413"/>
    </ligand>
    <ligandPart>
        <name>Fe</name>
        <dbReference type="ChEBI" id="CHEBI:18248"/>
    </ligandPart>
</feature>
<dbReference type="GO" id="GO:0005506">
    <property type="term" value="F:iron ion binding"/>
    <property type="evidence" value="ECO:0007669"/>
    <property type="project" value="InterPro"/>
</dbReference>
<dbReference type="InterPro" id="IPR017972">
    <property type="entry name" value="Cyt_P450_CS"/>
</dbReference>
<dbReference type="InterPro" id="IPR001128">
    <property type="entry name" value="Cyt_P450"/>
</dbReference>
<evidence type="ECO:0000256" key="3">
    <source>
        <dbReference type="PIRSR" id="PIRSR602401-1"/>
    </source>
</evidence>
<dbReference type="Gene3D" id="1.10.630.10">
    <property type="entry name" value="Cytochrome P450"/>
    <property type="match status" value="1"/>
</dbReference>
<proteinExistence type="inferred from homology"/>
<dbReference type="PANTHER" id="PTHR24305">
    <property type="entry name" value="CYTOCHROME P450"/>
    <property type="match status" value="1"/>
</dbReference>
<comment type="similarity">
    <text evidence="2 4">Belongs to the cytochrome P450 family.</text>
</comment>
<dbReference type="PANTHER" id="PTHR24305:SF166">
    <property type="entry name" value="CYTOCHROME P450 12A4, MITOCHONDRIAL-RELATED"/>
    <property type="match status" value="1"/>
</dbReference>
<name>A0A158J554_9BURK</name>
<dbReference type="SUPFAM" id="SSF48264">
    <property type="entry name" value="Cytochrome P450"/>
    <property type="match status" value="1"/>
</dbReference>
<reference evidence="5 6" key="1">
    <citation type="submission" date="2016-01" db="EMBL/GenBank/DDBJ databases">
        <authorList>
            <person name="Oliw E.H."/>
        </authorList>
    </citation>
    <scope>NUCLEOTIDE SEQUENCE [LARGE SCALE GENOMIC DNA]</scope>
    <source>
        <strain evidence="5">LMG 27134</strain>
    </source>
</reference>
<protein>
    <submittedName>
        <fullName evidence="5">Cytochrome P450-like protein</fullName>
    </submittedName>
</protein>
<dbReference type="GO" id="GO:0004497">
    <property type="term" value="F:monooxygenase activity"/>
    <property type="evidence" value="ECO:0007669"/>
    <property type="project" value="UniProtKB-KW"/>
</dbReference>
<dbReference type="AlphaFoldDB" id="A0A158J554"/>
<sequence>MSTASEVRGSVREVADLPSPHGVPILGNALQLKPARAHLILEEWAREFGTPYRFQICSTSLTVWDDSELLQSILRERPYGYRRYSTIESTIAEMGSCGLFSAEGEAWAPQRKLVMQAMTASHIKAFYPKMAVITERLRLRWQRAAQNHQVVEMNDDLKRYTVDVTSALAFGEDPNTLEQDGNVIQEHLKLIFPMIMSRINAPFPYWRYVELPRDRRLSRALVEVHKYVRTLMARARERNRDRPHQEPENLLDAMLQIRDAPGSDITDDDVAGNVLTMLLAGEDTTAHSIAWAMLYLGTDDALQRRVADVSLRVLGEGGVCPSYEALKGLDLCEAVCTEASRFRPVVALHAIESLKEAEHHGIRMPAGSKMFFLTRPAMLDSNKFEHPERFNPERWMHDRTPGRGAHETRAYLQFGAGPRVCPGRHLSTVEMRLVISMLSASFFARLAVDPNSIQEVSAFTMVPNTMPMRLEMRPA</sequence>
<comment type="cofactor">
    <cofactor evidence="1 3">
        <name>heme</name>
        <dbReference type="ChEBI" id="CHEBI:30413"/>
    </cofactor>
</comment>
<dbReference type="GO" id="GO:0016705">
    <property type="term" value="F:oxidoreductase activity, acting on paired donors, with incorporation or reduction of molecular oxygen"/>
    <property type="evidence" value="ECO:0007669"/>
    <property type="project" value="InterPro"/>
</dbReference>
<evidence type="ECO:0000256" key="4">
    <source>
        <dbReference type="RuleBase" id="RU000461"/>
    </source>
</evidence>
<accession>A0A158J554</accession>
<dbReference type="RefSeq" id="WP_062091378.1">
    <property type="nucleotide sequence ID" value="NZ_FCOK02000072.1"/>
</dbReference>
<dbReference type="PROSITE" id="PS00086">
    <property type="entry name" value="CYTOCHROME_P450"/>
    <property type="match status" value="1"/>
</dbReference>
<dbReference type="InterPro" id="IPR036396">
    <property type="entry name" value="Cyt_P450_sf"/>
</dbReference>
<evidence type="ECO:0000313" key="5">
    <source>
        <dbReference type="EMBL" id="SAL63968.1"/>
    </source>
</evidence>
<keyword evidence="4" id="KW-0503">Monooxygenase</keyword>
<dbReference type="Proteomes" id="UP000054683">
    <property type="component" value="Unassembled WGS sequence"/>
</dbReference>
<keyword evidence="4" id="KW-0560">Oxidoreductase</keyword>
<dbReference type="EMBL" id="FCOK02000072">
    <property type="protein sequence ID" value="SAL63968.1"/>
    <property type="molecule type" value="Genomic_DNA"/>
</dbReference>
<organism evidence="5 6">
    <name type="scientific">Caballeronia udeis</name>
    <dbReference type="NCBI Taxonomy" id="1232866"/>
    <lineage>
        <taxon>Bacteria</taxon>
        <taxon>Pseudomonadati</taxon>
        <taxon>Pseudomonadota</taxon>
        <taxon>Betaproteobacteria</taxon>
        <taxon>Burkholderiales</taxon>
        <taxon>Burkholderiaceae</taxon>
        <taxon>Caballeronia</taxon>
    </lineage>
</organism>
<dbReference type="InterPro" id="IPR050121">
    <property type="entry name" value="Cytochrome_P450_monoxygenase"/>
</dbReference>
<dbReference type="Pfam" id="PF00067">
    <property type="entry name" value="p450"/>
    <property type="match status" value="1"/>
</dbReference>
<keyword evidence="3 4" id="KW-0349">Heme</keyword>
<keyword evidence="3 4" id="KW-0408">Iron</keyword>
<evidence type="ECO:0000313" key="6">
    <source>
        <dbReference type="Proteomes" id="UP000054683"/>
    </source>
</evidence>
<dbReference type="OrthoDB" id="9764248at2"/>
<dbReference type="GO" id="GO:0020037">
    <property type="term" value="F:heme binding"/>
    <property type="evidence" value="ECO:0007669"/>
    <property type="project" value="InterPro"/>
</dbReference>
<gene>
    <name evidence="5" type="ORF">AWB69_07187</name>
</gene>